<reference evidence="2" key="1">
    <citation type="journal article" date="2020" name="ISME J.">
        <title>Gammaproteobacteria mediating utilization of methyl-, sulfur- and petroleum organic compounds in deep ocean hydrothermal plumes.</title>
        <authorList>
            <person name="Zhou Z."/>
            <person name="Liu Y."/>
            <person name="Pan J."/>
            <person name="Cron B.R."/>
            <person name="Toner B.M."/>
            <person name="Anantharaman K."/>
            <person name="Breier J.A."/>
            <person name="Dick G.J."/>
            <person name="Li M."/>
        </authorList>
    </citation>
    <scope>NUCLEOTIDE SEQUENCE</scope>
    <source>
        <strain evidence="2">SZUA-1501</strain>
    </source>
</reference>
<keyword evidence="2" id="KW-0489">Methyltransferase</keyword>
<evidence type="ECO:0000259" key="1">
    <source>
        <dbReference type="Pfam" id="PF09936"/>
    </source>
</evidence>
<sequence length="195" mass="22446">MVYKPKNENVFLVLLHYPVLGKDKKTPIITSFTPLDLHDIARPARTYEINTYYIVQPLEAQQEIIKRQIEYWLGEGGEDNPTRREAVSLVKVVYTLDEAIEDIISKRGKEPILVGTSAKKYPNTITYRKLSEKIHKERDRDFLIILGTGHGIVPDLMETFDYILEPVMGSGDWNHLSVRNAAAIILDRLLSPNRW</sequence>
<protein>
    <submittedName>
        <fullName evidence="2">RNA methyltransferase</fullName>
    </submittedName>
</protein>
<feature type="domain" description="tRNA (guanine-N(1)-)-methyltransferase C-terminal" evidence="1">
    <location>
        <begin position="9"/>
        <end position="190"/>
    </location>
</feature>
<comment type="caution">
    <text evidence="2">The sequence shown here is derived from an EMBL/GenBank/DDBJ whole genome shotgun (WGS) entry which is preliminary data.</text>
</comment>
<dbReference type="Gene3D" id="3.40.1280.10">
    <property type="match status" value="1"/>
</dbReference>
<proteinExistence type="predicted"/>
<accession>A0A9D1CEU8</accession>
<dbReference type="CDD" id="cd18085">
    <property type="entry name" value="TM1570-like"/>
    <property type="match status" value="1"/>
</dbReference>
<dbReference type="GO" id="GO:0008168">
    <property type="term" value="F:methyltransferase activity"/>
    <property type="evidence" value="ECO:0007669"/>
    <property type="project" value="UniProtKB-KW"/>
</dbReference>
<dbReference type="GO" id="GO:0032259">
    <property type="term" value="P:methylation"/>
    <property type="evidence" value="ECO:0007669"/>
    <property type="project" value="UniProtKB-KW"/>
</dbReference>
<dbReference type="Pfam" id="PF09936">
    <property type="entry name" value="Methyltrn_RNA_4"/>
    <property type="match status" value="1"/>
</dbReference>
<keyword evidence="2" id="KW-0808">Transferase</keyword>
<dbReference type="EMBL" id="DQVE01000028">
    <property type="protein sequence ID" value="HIP98245.1"/>
    <property type="molecule type" value="Genomic_DNA"/>
</dbReference>
<organism evidence="2 3">
    <name type="scientific">Aquifex aeolicus</name>
    <dbReference type="NCBI Taxonomy" id="63363"/>
    <lineage>
        <taxon>Bacteria</taxon>
        <taxon>Pseudomonadati</taxon>
        <taxon>Aquificota</taxon>
        <taxon>Aquificia</taxon>
        <taxon>Aquificales</taxon>
        <taxon>Aquificaceae</taxon>
        <taxon>Aquifex</taxon>
    </lineage>
</organism>
<dbReference type="AlphaFoldDB" id="A0A9D1CEU8"/>
<name>A0A9D1CEU8_AQUAO</name>
<dbReference type="InterPro" id="IPR019230">
    <property type="entry name" value="RNA_MeTrfase_C_dom"/>
</dbReference>
<dbReference type="InterPro" id="IPR029026">
    <property type="entry name" value="tRNA_m1G_MTases_N"/>
</dbReference>
<evidence type="ECO:0000313" key="3">
    <source>
        <dbReference type="Proteomes" id="UP000606463"/>
    </source>
</evidence>
<evidence type="ECO:0000313" key="2">
    <source>
        <dbReference type="EMBL" id="HIP98245.1"/>
    </source>
</evidence>
<gene>
    <name evidence="2" type="ORF">EYH37_02605</name>
</gene>
<dbReference type="Proteomes" id="UP000606463">
    <property type="component" value="Unassembled WGS sequence"/>
</dbReference>